<evidence type="ECO:0000256" key="1">
    <source>
        <dbReference type="ARBA" id="ARBA00001971"/>
    </source>
</evidence>
<evidence type="ECO:0000256" key="10">
    <source>
        <dbReference type="ARBA" id="ARBA00023002"/>
    </source>
</evidence>
<dbReference type="InterPro" id="IPR001128">
    <property type="entry name" value="Cyt_P450"/>
</dbReference>
<evidence type="ECO:0000313" key="15">
    <source>
        <dbReference type="Proteomes" id="UP000814243"/>
    </source>
</evidence>
<comment type="subcellular location">
    <subcellularLocation>
        <location evidence="4">Endoplasmic reticulum membrane</location>
        <topology evidence="4">Peripheral membrane protein</topology>
    </subcellularLocation>
    <subcellularLocation>
        <location evidence="3">Microsome membrane</location>
        <topology evidence="3">Peripheral membrane protein</topology>
    </subcellularLocation>
</comment>
<keyword evidence="6" id="KW-0349">Heme</keyword>
<gene>
    <name evidence="14" type="ORF">HF086_009952</name>
</gene>
<evidence type="ECO:0000256" key="7">
    <source>
        <dbReference type="ARBA" id="ARBA00022723"/>
    </source>
</evidence>
<evidence type="ECO:0000256" key="5">
    <source>
        <dbReference type="ARBA" id="ARBA00010617"/>
    </source>
</evidence>
<dbReference type="EMBL" id="JACEFF010000809">
    <property type="protein sequence ID" value="KAH9630836.1"/>
    <property type="molecule type" value="Genomic_DNA"/>
</dbReference>
<evidence type="ECO:0000256" key="3">
    <source>
        <dbReference type="ARBA" id="ARBA00004174"/>
    </source>
</evidence>
<evidence type="ECO:0000256" key="9">
    <source>
        <dbReference type="ARBA" id="ARBA00022848"/>
    </source>
</evidence>
<evidence type="ECO:0008006" key="16">
    <source>
        <dbReference type="Google" id="ProtNLM"/>
    </source>
</evidence>
<keyword evidence="10" id="KW-0560">Oxidoreductase</keyword>
<dbReference type="GO" id="GO:0005789">
    <property type="term" value="C:endoplasmic reticulum membrane"/>
    <property type="evidence" value="ECO:0007669"/>
    <property type="project" value="UniProtKB-SubCell"/>
</dbReference>
<evidence type="ECO:0000256" key="2">
    <source>
        <dbReference type="ARBA" id="ARBA00003690"/>
    </source>
</evidence>
<evidence type="ECO:0000256" key="8">
    <source>
        <dbReference type="ARBA" id="ARBA00022824"/>
    </source>
</evidence>
<comment type="function">
    <text evidence="2">May be involved in the metabolism of insect hormones and in the breakdown of synthetic insecticides.</text>
</comment>
<organism evidence="14 15">
    <name type="scientific">Spodoptera exigua</name>
    <name type="common">Beet armyworm</name>
    <name type="synonym">Noctua fulgens</name>
    <dbReference type="NCBI Taxonomy" id="7107"/>
    <lineage>
        <taxon>Eukaryota</taxon>
        <taxon>Metazoa</taxon>
        <taxon>Ecdysozoa</taxon>
        <taxon>Arthropoda</taxon>
        <taxon>Hexapoda</taxon>
        <taxon>Insecta</taxon>
        <taxon>Pterygota</taxon>
        <taxon>Neoptera</taxon>
        <taxon>Endopterygota</taxon>
        <taxon>Lepidoptera</taxon>
        <taxon>Glossata</taxon>
        <taxon>Ditrysia</taxon>
        <taxon>Noctuoidea</taxon>
        <taxon>Noctuidae</taxon>
        <taxon>Amphipyrinae</taxon>
        <taxon>Spodoptera</taxon>
    </lineage>
</organism>
<dbReference type="InterPro" id="IPR050196">
    <property type="entry name" value="Cytochrome_P450_Monoox"/>
</dbReference>
<keyword evidence="8" id="KW-0256">Endoplasmic reticulum</keyword>
<evidence type="ECO:0000256" key="6">
    <source>
        <dbReference type="ARBA" id="ARBA00022617"/>
    </source>
</evidence>
<comment type="similarity">
    <text evidence="5">Belongs to the cytochrome P450 family.</text>
</comment>
<evidence type="ECO:0000256" key="11">
    <source>
        <dbReference type="ARBA" id="ARBA00023004"/>
    </source>
</evidence>
<dbReference type="InterPro" id="IPR036396">
    <property type="entry name" value="Cyt_P450_sf"/>
</dbReference>
<dbReference type="GO" id="GO:0005506">
    <property type="term" value="F:iron ion binding"/>
    <property type="evidence" value="ECO:0007669"/>
    <property type="project" value="InterPro"/>
</dbReference>
<reference evidence="14" key="1">
    <citation type="journal article" date="2021" name="G3 (Bethesda)">
        <title>Genome and transcriptome analysis of the beet armyworm Spodoptera exigua reveals targets for pest control. .</title>
        <authorList>
            <person name="Simon S."/>
            <person name="Breeschoten T."/>
            <person name="Jansen H.J."/>
            <person name="Dirks R.P."/>
            <person name="Schranz M.E."/>
            <person name="Ros V.I.D."/>
        </authorList>
    </citation>
    <scope>NUCLEOTIDE SEQUENCE</scope>
    <source>
        <strain evidence="14">TB_SE_WUR_2020</strain>
    </source>
</reference>
<comment type="cofactor">
    <cofactor evidence="1">
        <name>heme</name>
        <dbReference type="ChEBI" id="CHEBI:30413"/>
    </cofactor>
</comment>
<comment type="caution">
    <text evidence="14">The sequence shown here is derived from an EMBL/GenBank/DDBJ whole genome shotgun (WGS) entry which is preliminary data.</text>
</comment>
<keyword evidence="13" id="KW-0472">Membrane</keyword>
<dbReference type="PANTHER" id="PTHR24291">
    <property type="entry name" value="CYTOCHROME P450 FAMILY 4"/>
    <property type="match status" value="1"/>
</dbReference>
<dbReference type="GO" id="GO:0016705">
    <property type="term" value="F:oxidoreductase activity, acting on paired donors, with incorporation or reduction of molecular oxygen"/>
    <property type="evidence" value="ECO:0007669"/>
    <property type="project" value="InterPro"/>
</dbReference>
<keyword evidence="11" id="KW-0408">Iron</keyword>
<dbReference type="Pfam" id="PF00067">
    <property type="entry name" value="p450"/>
    <property type="match status" value="1"/>
</dbReference>
<proteinExistence type="inferred from homology"/>
<name>A0A922M5L0_SPOEX</name>
<dbReference type="SUPFAM" id="SSF48264">
    <property type="entry name" value="Cytochrome P450"/>
    <property type="match status" value="1"/>
</dbReference>
<keyword evidence="12" id="KW-0503">Monooxygenase</keyword>
<dbReference type="AlphaFoldDB" id="A0A922M5L0"/>
<dbReference type="GO" id="GO:0004497">
    <property type="term" value="F:monooxygenase activity"/>
    <property type="evidence" value="ECO:0007669"/>
    <property type="project" value="UniProtKB-KW"/>
</dbReference>
<dbReference type="Proteomes" id="UP000814243">
    <property type="component" value="Unassembled WGS sequence"/>
</dbReference>
<accession>A0A922M5L0</accession>
<keyword evidence="7" id="KW-0479">Metal-binding</keyword>
<dbReference type="GO" id="GO:0020037">
    <property type="term" value="F:heme binding"/>
    <property type="evidence" value="ECO:0007669"/>
    <property type="project" value="InterPro"/>
</dbReference>
<evidence type="ECO:0000256" key="13">
    <source>
        <dbReference type="ARBA" id="ARBA00023136"/>
    </source>
</evidence>
<dbReference type="Gene3D" id="1.10.630.10">
    <property type="entry name" value="Cytochrome P450"/>
    <property type="match status" value="1"/>
</dbReference>
<evidence type="ECO:0000313" key="14">
    <source>
        <dbReference type="EMBL" id="KAH9630836.1"/>
    </source>
</evidence>
<evidence type="ECO:0000256" key="12">
    <source>
        <dbReference type="ARBA" id="ARBA00023033"/>
    </source>
</evidence>
<sequence length="342" mass="39392">MWCWRPRSCSPPKYPGALPIIGHIPDLLRNLNGTSLGLKAEDQEMIAKDYAKAIDEISKVYNKRGFNVWLYPTFIYKLSALKRKEQELITRIENIINPVIQKRRSYLQNKYTMDIDEYLSTSHVKRKLKPLLDLLLHLGDEEHVFSDIEIKEHLNTFVLASYDTTSAVLRDTMLILGTVMEVFQNEDIDKNDLPKLVYSEAVIKEVLRLYPPVSFVARNLQTDVVLWKKYAMMTLKTTLAYIVRQFHISADITRLKWKMEVILKPTTPALMTLSLRKTCRCGASWGLAFRNFRIWAGWKKGKKPGKMGQEGFISVKGTAVANRNKTINCTPVFVKKDAFETG</sequence>
<protein>
    <recommendedName>
        <fullName evidence="16">Cytochrome p450</fullName>
    </recommendedName>
</protein>
<evidence type="ECO:0000256" key="4">
    <source>
        <dbReference type="ARBA" id="ARBA00004406"/>
    </source>
</evidence>
<keyword evidence="9" id="KW-0492">Microsome</keyword>
<dbReference type="PANTHER" id="PTHR24291:SF189">
    <property type="entry name" value="CYTOCHROME P450 4C3-RELATED"/>
    <property type="match status" value="1"/>
</dbReference>